<dbReference type="AlphaFoldDB" id="A0A7C4ARQ0"/>
<name>A0A7C4ARQ0_9BACT</name>
<evidence type="ECO:0000313" key="1">
    <source>
        <dbReference type="EMBL" id="HGH61006.1"/>
    </source>
</evidence>
<organism evidence="1">
    <name type="scientific">Desulfomonile tiedjei</name>
    <dbReference type="NCBI Taxonomy" id="2358"/>
    <lineage>
        <taxon>Bacteria</taxon>
        <taxon>Pseudomonadati</taxon>
        <taxon>Thermodesulfobacteriota</taxon>
        <taxon>Desulfomonilia</taxon>
        <taxon>Desulfomonilales</taxon>
        <taxon>Desulfomonilaceae</taxon>
        <taxon>Desulfomonile</taxon>
    </lineage>
</organism>
<accession>A0A7C4ARQ0</accession>
<gene>
    <name evidence="1" type="ORF">ENV54_06875</name>
</gene>
<proteinExistence type="predicted"/>
<reference evidence="1" key="1">
    <citation type="journal article" date="2020" name="mSystems">
        <title>Genome- and Community-Level Interaction Insights into Carbon Utilization and Element Cycling Functions of Hydrothermarchaeota in Hydrothermal Sediment.</title>
        <authorList>
            <person name="Zhou Z."/>
            <person name="Liu Y."/>
            <person name="Xu W."/>
            <person name="Pan J."/>
            <person name="Luo Z.H."/>
            <person name="Li M."/>
        </authorList>
    </citation>
    <scope>NUCLEOTIDE SEQUENCE [LARGE SCALE GENOMIC DNA]</scope>
    <source>
        <strain evidence="1">SpSt-769</strain>
    </source>
</reference>
<sequence>MKQSPKKLLLVLPLRQEADLIAVAEAEGWQDIDEFFKQTHTAFETHWESNYVVDQDEIPWKATKEEIGSLERLKGRVIVLNGPRYMISDVLTLYADKDGSVYVVEEDLEGFFN</sequence>
<comment type="caution">
    <text evidence="1">The sequence shown here is derived from an EMBL/GenBank/DDBJ whole genome shotgun (WGS) entry which is preliminary data.</text>
</comment>
<dbReference type="EMBL" id="DTGT01000213">
    <property type="protein sequence ID" value="HGH61006.1"/>
    <property type="molecule type" value="Genomic_DNA"/>
</dbReference>
<protein>
    <submittedName>
        <fullName evidence="1">Uncharacterized protein</fullName>
    </submittedName>
</protein>